<dbReference type="AlphaFoldDB" id="A0A6B2L6T2"/>
<dbReference type="PRINTS" id="PR00450">
    <property type="entry name" value="RECOVERIN"/>
</dbReference>
<keyword evidence="3" id="KW-0479">Metal-binding</keyword>
<dbReference type="GO" id="GO:0005509">
    <property type="term" value="F:calcium ion binding"/>
    <property type="evidence" value="ECO:0007669"/>
    <property type="project" value="InterPro"/>
</dbReference>
<keyword evidence="2" id="KW-0519">Myristate</keyword>
<feature type="domain" description="EF-hand" evidence="7">
    <location>
        <begin position="248"/>
        <end position="283"/>
    </location>
</feature>
<feature type="domain" description="EF-hand" evidence="7">
    <location>
        <begin position="46"/>
        <end position="81"/>
    </location>
</feature>
<evidence type="ECO:0000256" key="5">
    <source>
        <dbReference type="ARBA" id="ARBA00022837"/>
    </source>
</evidence>
<dbReference type="PANTHER" id="PTHR23055:SF178">
    <property type="entry name" value="NEUROCALCIN HOMOLOG"/>
    <property type="match status" value="1"/>
</dbReference>
<evidence type="ECO:0000256" key="3">
    <source>
        <dbReference type="ARBA" id="ARBA00022723"/>
    </source>
</evidence>
<dbReference type="Pfam" id="PF13202">
    <property type="entry name" value="EF-hand_5"/>
    <property type="match status" value="1"/>
</dbReference>
<comment type="similarity">
    <text evidence="1">Belongs to the recoverin family.</text>
</comment>
<accession>A0A6B2L6T2</accession>
<dbReference type="SMART" id="SM00054">
    <property type="entry name" value="EFh"/>
    <property type="match status" value="6"/>
</dbReference>
<organism evidence="8">
    <name type="scientific">Arcella intermedia</name>
    <dbReference type="NCBI Taxonomy" id="1963864"/>
    <lineage>
        <taxon>Eukaryota</taxon>
        <taxon>Amoebozoa</taxon>
        <taxon>Tubulinea</taxon>
        <taxon>Elardia</taxon>
        <taxon>Arcellinida</taxon>
        <taxon>Sphaerothecina</taxon>
        <taxon>Arcellidae</taxon>
        <taxon>Arcella</taxon>
    </lineage>
</organism>
<name>A0A6B2L6T2_9EUKA</name>
<dbReference type="Pfam" id="PF13499">
    <property type="entry name" value="EF-hand_7"/>
    <property type="match status" value="2"/>
</dbReference>
<dbReference type="SUPFAM" id="SSF47473">
    <property type="entry name" value="EF-hand"/>
    <property type="match status" value="2"/>
</dbReference>
<sequence>MSSHTKFGKEEIRKLRVFFEKTATKNTLSTVEFKTLLLSLGIFPGLSDAAAESLFKVVDADGSGTIEFRELVLALSLLTRGTTEEKLGYMFDAFDKDKSGELDTNEIHLITEQMKTVAEFLQRDPKKIEPFIENILKKADVDGNGTITKDEWISVGSRTPSVLQLLSGDDGNVSLNFSNPPKQVNHTPPKPKNSAGVCKALEGRTNFGKKELEALYKTFKRSDVNHSGDLDFEEFRSCIREVKVFPGIHDQLLEQFFKALDHDGSGTIDFSELAAALSIMSKGSGEEKLGFLFDTVDTDKNGFLEKAEIAVLLKQMKVVSEVLGRDPKKMEPFIENLVKKLEGGHGGVLRDDWIRVGCSTPSILSLLAGSDWV</sequence>
<dbReference type="PROSITE" id="PS00018">
    <property type="entry name" value="EF_HAND_1"/>
    <property type="match status" value="6"/>
</dbReference>
<feature type="domain" description="EF-hand" evidence="7">
    <location>
        <begin position="127"/>
        <end position="162"/>
    </location>
</feature>
<keyword evidence="5" id="KW-0106">Calcium</keyword>
<feature type="domain" description="EF-hand" evidence="7">
    <location>
        <begin position="284"/>
        <end position="319"/>
    </location>
</feature>
<keyword evidence="6" id="KW-0449">Lipoprotein</keyword>
<evidence type="ECO:0000256" key="6">
    <source>
        <dbReference type="ARBA" id="ARBA00023288"/>
    </source>
</evidence>
<dbReference type="PANTHER" id="PTHR23055">
    <property type="entry name" value="CALCIUM BINDING PROTEINS"/>
    <property type="match status" value="1"/>
</dbReference>
<evidence type="ECO:0000256" key="4">
    <source>
        <dbReference type="ARBA" id="ARBA00022737"/>
    </source>
</evidence>
<dbReference type="InterPro" id="IPR011992">
    <property type="entry name" value="EF-hand-dom_pair"/>
</dbReference>
<proteinExistence type="inferred from homology"/>
<dbReference type="InterPro" id="IPR018247">
    <property type="entry name" value="EF_Hand_1_Ca_BS"/>
</dbReference>
<protein>
    <recommendedName>
        <fullName evidence="7">EF-hand domain-containing protein</fullName>
    </recommendedName>
</protein>
<dbReference type="InterPro" id="IPR028846">
    <property type="entry name" value="Recoverin"/>
</dbReference>
<dbReference type="PROSITE" id="PS50222">
    <property type="entry name" value="EF_HAND_2"/>
    <property type="match status" value="6"/>
</dbReference>
<feature type="domain" description="EF-hand" evidence="7">
    <location>
        <begin position="82"/>
        <end position="117"/>
    </location>
</feature>
<dbReference type="EMBL" id="GIBP01003682">
    <property type="protein sequence ID" value="NDV32651.1"/>
    <property type="molecule type" value="Transcribed_RNA"/>
</dbReference>
<dbReference type="InterPro" id="IPR002048">
    <property type="entry name" value="EF_hand_dom"/>
</dbReference>
<evidence type="ECO:0000313" key="8">
    <source>
        <dbReference type="EMBL" id="NDV32651.1"/>
    </source>
</evidence>
<reference evidence="8" key="1">
    <citation type="journal article" date="2020" name="J. Eukaryot. Microbiol.">
        <title>De novo Sequencing, Assembly and Annotation of the Transcriptome for the Free-Living Testate Amoeba Arcella intermedia.</title>
        <authorList>
            <person name="Ribeiro G.M."/>
            <person name="Porfirio-Sousa A.L."/>
            <person name="Maurer-Alcala X.X."/>
            <person name="Katz L.A."/>
            <person name="Lahr D.J.G."/>
        </authorList>
    </citation>
    <scope>NUCLEOTIDE SEQUENCE</scope>
</reference>
<evidence type="ECO:0000256" key="1">
    <source>
        <dbReference type="ARBA" id="ARBA00006049"/>
    </source>
</evidence>
<feature type="domain" description="EF-hand" evidence="7">
    <location>
        <begin position="210"/>
        <end position="245"/>
    </location>
</feature>
<evidence type="ECO:0000259" key="7">
    <source>
        <dbReference type="PROSITE" id="PS50222"/>
    </source>
</evidence>
<dbReference type="Gene3D" id="1.10.238.10">
    <property type="entry name" value="EF-hand"/>
    <property type="match status" value="2"/>
</dbReference>
<keyword evidence="4" id="KW-0677">Repeat</keyword>
<dbReference type="CDD" id="cd00051">
    <property type="entry name" value="EFh"/>
    <property type="match status" value="4"/>
</dbReference>
<evidence type="ECO:0000256" key="2">
    <source>
        <dbReference type="ARBA" id="ARBA00022707"/>
    </source>
</evidence>